<feature type="compositionally biased region" description="Polar residues" evidence="1">
    <location>
        <begin position="293"/>
        <end position="309"/>
    </location>
</feature>
<dbReference type="InterPro" id="IPR033469">
    <property type="entry name" value="CYTH-like_dom_sf"/>
</dbReference>
<dbReference type="EMBL" id="AUZJ01000043">
    <property type="protein sequence ID" value="ERF60251.1"/>
    <property type="molecule type" value="Genomic_DNA"/>
</dbReference>
<protein>
    <submittedName>
        <fullName evidence="3">Adenylate cyclase</fullName>
    </submittedName>
</protein>
<dbReference type="OrthoDB" id="370410at2"/>
<dbReference type="PROSITE" id="PS51707">
    <property type="entry name" value="CYTH"/>
    <property type="match status" value="1"/>
</dbReference>
<gene>
    <name evidence="3" type="ORF">HMPREF1325_2653</name>
</gene>
<reference evidence="3 4" key="1">
    <citation type="submission" date="2013-08" db="EMBL/GenBank/DDBJ databases">
        <authorList>
            <person name="Durkin A.S."/>
            <person name="Haft D.R."/>
            <person name="McCorrison J."/>
            <person name="Torralba M."/>
            <person name="Gillis M."/>
            <person name="Haft D.H."/>
            <person name="Methe B."/>
            <person name="Sutton G."/>
            <person name="Nelson K.E."/>
        </authorList>
    </citation>
    <scope>NUCLEOTIDE SEQUENCE [LARGE SCALE GENOMIC DNA]</scope>
    <source>
        <strain evidence="3 4">VPI DR56BR1116</strain>
    </source>
</reference>
<dbReference type="eggNOG" id="COG1437">
    <property type="taxonomic scope" value="Bacteria"/>
</dbReference>
<proteinExistence type="predicted"/>
<sequence>MERNAACVTVATGAQINFIALLYHVLKIGKSSLQSTRKTSRSAPVASAADNAGAFAKGAPVLQCAMYEIELKAHVEDSRAVARTLDSFAEYIGALTKRDTYYRLPLACVPTGTEAASSKRADAKAHSENTEVQTHIGCRIRKTVYEKTGEPKITFTYKRKELRKDADGIAIEVNDEKECTLSETDAIESFIKDAGGSISHIKEKIIKEWYAETEAGAAHIELCTVPPLGDFLEIEVFAKDDAHTEDAKRALLSIFKHCSIDESAIESRYYSDMLDEANERKTTDTGTRKPHTANDNKSQAANDNKSQAANDDKSRTVAHVG</sequence>
<feature type="compositionally biased region" description="Basic and acidic residues" evidence="1">
    <location>
        <begin position="278"/>
        <end position="287"/>
    </location>
</feature>
<dbReference type="STRING" id="1125725.HMPREF1325_2653"/>
<evidence type="ECO:0000259" key="2">
    <source>
        <dbReference type="PROSITE" id="PS51707"/>
    </source>
</evidence>
<evidence type="ECO:0000313" key="4">
    <source>
        <dbReference type="Proteomes" id="UP000016412"/>
    </source>
</evidence>
<dbReference type="AlphaFoldDB" id="U1FLG3"/>
<dbReference type="PATRIC" id="fig|1125725.3.peg.1826"/>
<evidence type="ECO:0000313" key="3">
    <source>
        <dbReference type="EMBL" id="ERF60251.1"/>
    </source>
</evidence>
<dbReference type="SUPFAM" id="SSF55154">
    <property type="entry name" value="CYTH-like phosphatases"/>
    <property type="match status" value="1"/>
</dbReference>
<evidence type="ECO:0000256" key="1">
    <source>
        <dbReference type="SAM" id="MobiDB-lite"/>
    </source>
</evidence>
<accession>U1FLG3</accession>
<comment type="caution">
    <text evidence="3">The sequence shown here is derived from an EMBL/GenBank/DDBJ whole genome shotgun (WGS) entry which is preliminary data.</text>
</comment>
<dbReference type="InterPro" id="IPR008173">
    <property type="entry name" value="Adenylyl_cyclase_CyaB"/>
</dbReference>
<dbReference type="PANTHER" id="PTHR21028">
    <property type="entry name" value="SI:CH211-156B7.4"/>
    <property type="match status" value="1"/>
</dbReference>
<dbReference type="InterPro" id="IPR023577">
    <property type="entry name" value="CYTH_domain"/>
</dbReference>
<dbReference type="PANTHER" id="PTHR21028:SF2">
    <property type="entry name" value="CYTH DOMAIN-CONTAINING PROTEIN"/>
    <property type="match status" value="1"/>
</dbReference>
<feature type="region of interest" description="Disordered" evidence="1">
    <location>
        <begin position="278"/>
        <end position="321"/>
    </location>
</feature>
<feature type="domain" description="CYTH" evidence="2">
    <location>
        <begin position="66"/>
        <end position="276"/>
    </location>
</feature>
<dbReference type="Pfam" id="PF01928">
    <property type="entry name" value="CYTH"/>
    <property type="match status" value="1"/>
</dbReference>
<name>U1FLG3_TRESO</name>
<organism evidence="3 4">
    <name type="scientific">Treponema socranskii subsp. socranskii VPI DR56BR1116 = ATCC 35536</name>
    <dbReference type="NCBI Taxonomy" id="1125725"/>
    <lineage>
        <taxon>Bacteria</taxon>
        <taxon>Pseudomonadati</taxon>
        <taxon>Spirochaetota</taxon>
        <taxon>Spirochaetia</taxon>
        <taxon>Spirochaetales</taxon>
        <taxon>Treponemataceae</taxon>
        <taxon>Treponema</taxon>
    </lineage>
</organism>
<dbReference type="Proteomes" id="UP000016412">
    <property type="component" value="Unassembled WGS sequence"/>
</dbReference>
<dbReference type="Gene3D" id="2.40.320.10">
    <property type="entry name" value="Hypothetical Protein Pfu-838710-001"/>
    <property type="match status" value="1"/>
</dbReference>